<reference evidence="2" key="1">
    <citation type="submission" date="2020-09" db="EMBL/GenBank/DDBJ databases">
        <title>New species isolated from human feces.</title>
        <authorList>
            <person name="Kitahara M."/>
            <person name="Shigeno Y."/>
            <person name="Shime M."/>
            <person name="Matsumoto Y."/>
            <person name="Nakamura S."/>
            <person name="Motooka D."/>
            <person name="Fukuoka S."/>
            <person name="Nishikawa H."/>
            <person name="Benno Y."/>
        </authorList>
    </citation>
    <scope>NUCLEOTIDE SEQUENCE</scope>
    <source>
        <strain evidence="2">MM59</strain>
    </source>
</reference>
<protein>
    <submittedName>
        <fullName evidence="2">Uncharacterized protein</fullName>
    </submittedName>
</protein>
<keyword evidence="3" id="KW-1185">Reference proteome</keyword>
<evidence type="ECO:0000313" key="2">
    <source>
        <dbReference type="EMBL" id="BCK83455.1"/>
    </source>
</evidence>
<proteinExistence type="predicted"/>
<sequence>MEQGKELVKRKMKPRGGNSPVIGDNGVHTKPGDNSKIAGFLMEVGKWGPVDKSDVQAMEKRFWDYVSLCFERDVRVTNQVAYFAMGITRDDVYDWENGRSRSPEHSALIKKVKIFCGSYREMLGADGKLNPVTLVWWQKNYDGLVDKSEVVLTPNNPLGTIADQKQLEERIAGSVVEEE</sequence>
<organism evidence="2 3">
    <name type="scientific">Pusillibacter faecalis</name>
    <dbReference type="NCBI Taxonomy" id="2714358"/>
    <lineage>
        <taxon>Bacteria</taxon>
        <taxon>Bacillati</taxon>
        <taxon>Bacillota</taxon>
        <taxon>Clostridia</taxon>
        <taxon>Eubacteriales</taxon>
        <taxon>Oscillospiraceae</taxon>
        <taxon>Pusillibacter</taxon>
    </lineage>
</organism>
<dbReference type="EMBL" id="AP023420">
    <property type="protein sequence ID" value="BCK83455.1"/>
    <property type="molecule type" value="Genomic_DNA"/>
</dbReference>
<accession>A0A810QA23</accession>
<evidence type="ECO:0000313" key="3">
    <source>
        <dbReference type="Proteomes" id="UP000679848"/>
    </source>
</evidence>
<dbReference type="AlphaFoldDB" id="A0A810QA23"/>
<feature type="region of interest" description="Disordered" evidence="1">
    <location>
        <begin position="1"/>
        <end position="30"/>
    </location>
</feature>
<name>A0A810QA23_9FIRM</name>
<dbReference type="Proteomes" id="UP000679848">
    <property type="component" value="Chromosome"/>
</dbReference>
<dbReference type="KEGG" id="pfaa:MM59RIKEN_07740"/>
<evidence type="ECO:0000256" key="1">
    <source>
        <dbReference type="SAM" id="MobiDB-lite"/>
    </source>
</evidence>
<dbReference type="RefSeq" id="WP_213542707.1">
    <property type="nucleotide sequence ID" value="NZ_AP023420.1"/>
</dbReference>
<gene>
    <name evidence="2" type="ORF">MM59RIKEN_07740</name>
</gene>